<dbReference type="EC" id="1.1.1.219" evidence="5"/>
<organism evidence="11 12">
    <name type="scientific">Protea cynaroides</name>
    <dbReference type="NCBI Taxonomy" id="273540"/>
    <lineage>
        <taxon>Eukaryota</taxon>
        <taxon>Viridiplantae</taxon>
        <taxon>Streptophyta</taxon>
        <taxon>Embryophyta</taxon>
        <taxon>Tracheophyta</taxon>
        <taxon>Spermatophyta</taxon>
        <taxon>Magnoliopsida</taxon>
        <taxon>Proteales</taxon>
        <taxon>Proteaceae</taxon>
        <taxon>Protea</taxon>
    </lineage>
</organism>
<evidence type="ECO:0000256" key="5">
    <source>
        <dbReference type="ARBA" id="ARBA00039057"/>
    </source>
</evidence>
<dbReference type="SUPFAM" id="SSF51735">
    <property type="entry name" value="NAD(P)-binding Rossmann-fold domains"/>
    <property type="match status" value="1"/>
</dbReference>
<proteinExistence type="inferred from homology"/>
<dbReference type="Pfam" id="PF01370">
    <property type="entry name" value="Epimerase"/>
    <property type="match status" value="1"/>
</dbReference>
<name>A0A9Q0HE58_9MAGN</name>
<keyword evidence="9" id="KW-1133">Transmembrane helix</keyword>
<comment type="similarity">
    <text evidence="3">Belongs to the NAD(P)-dependent epimerase/dehydratase family. Dihydroflavonol-4-reductase subfamily.</text>
</comment>
<dbReference type="PANTHER" id="PTHR10366">
    <property type="entry name" value="NAD DEPENDENT EPIMERASE/DEHYDRATASE"/>
    <property type="match status" value="1"/>
</dbReference>
<dbReference type="Proteomes" id="UP001141806">
    <property type="component" value="Unassembled WGS sequence"/>
</dbReference>
<evidence type="ECO:0000256" key="4">
    <source>
        <dbReference type="ARBA" id="ARBA00039055"/>
    </source>
</evidence>
<comment type="catalytic activity">
    <reaction evidence="8">
        <text>a (2R,3S,4S)-leucoanthocyanidin + NADP(+) = a (2R,3R)-dihydroflavonol + NADPH + H(+)</text>
        <dbReference type="Rhea" id="RHEA:54444"/>
        <dbReference type="ChEBI" id="CHEBI:15378"/>
        <dbReference type="ChEBI" id="CHEBI:57783"/>
        <dbReference type="ChEBI" id="CHEBI:58349"/>
        <dbReference type="ChEBI" id="CHEBI:138176"/>
        <dbReference type="ChEBI" id="CHEBI:138188"/>
        <dbReference type="EC" id="1.1.1.219"/>
    </reaction>
</comment>
<evidence type="ECO:0000256" key="8">
    <source>
        <dbReference type="ARBA" id="ARBA00049132"/>
    </source>
</evidence>
<keyword evidence="9" id="KW-0472">Membrane</keyword>
<evidence type="ECO:0000256" key="2">
    <source>
        <dbReference type="ARBA" id="ARBA00023241"/>
    </source>
</evidence>
<dbReference type="EMBL" id="JAMYWD010000008">
    <property type="protein sequence ID" value="KAJ4964229.1"/>
    <property type="molecule type" value="Genomic_DNA"/>
</dbReference>
<sequence length="215" mass="23536">MDSAGELKGPVAVTGAAGYVGSWQVMRLLQEGYTVRATKRASDLPSGRQTWEDDGSFDEAFQGCIGVFHMATAMDFESTDPENKVIKPTVNGVLNVMRSCKKAQTVKRIIYTSSAGAVKRTEQKQSHFDEACWSNVEFCRQTKMTGWMYFVSKTLAEKAALEFAKENNIDLISIIPSLVVGPSIMSSMPPSMLTALALILGLLLCEHLNLVVMSI</sequence>
<keyword evidence="12" id="KW-1185">Reference proteome</keyword>
<keyword evidence="1" id="KW-0560">Oxidoreductase</keyword>
<dbReference type="InterPro" id="IPR001509">
    <property type="entry name" value="Epimerase_deHydtase"/>
</dbReference>
<dbReference type="FunFam" id="3.40.50.720:FF:000085">
    <property type="entry name" value="Dihydroflavonol reductase"/>
    <property type="match status" value="1"/>
</dbReference>
<comment type="caution">
    <text evidence="11">The sequence shown here is derived from an EMBL/GenBank/DDBJ whole genome shotgun (WGS) entry which is preliminary data.</text>
</comment>
<evidence type="ECO:0000313" key="11">
    <source>
        <dbReference type="EMBL" id="KAJ4964229.1"/>
    </source>
</evidence>
<evidence type="ECO:0000256" key="6">
    <source>
        <dbReference type="ARBA" id="ARBA00042087"/>
    </source>
</evidence>
<accession>A0A9Q0HE58</accession>
<dbReference type="InterPro" id="IPR036291">
    <property type="entry name" value="NAD(P)-bd_dom_sf"/>
</dbReference>
<evidence type="ECO:0000256" key="9">
    <source>
        <dbReference type="SAM" id="Phobius"/>
    </source>
</evidence>
<dbReference type="GO" id="GO:0047890">
    <property type="term" value="F:flavanone 4-reductase activity"/>
    <property type="evidence" value="ECO:0007669"/>
    <property type="project" value="UniProtKB-EC"/>
</dbReference>
<dbReference type="Gene3D" id="3.40.50.720">
    <property type="entry name" value="NAD(P)-binding Rossmann-like Domain"/>
    <property type="match status" value="1"/>
</dbReference>
<reference evidence="11" key="1">
    <citation type="journal article" date="2023" name="Plant J.">
        <title>The genome of the king protea, Protea cynaroides.</title>
        <authorList>
            <person name="Chang J."/>
            <person name="Duong T.A."/>
            <person name="Schoeman C."/>
            <person name="Ma X."/>
            <person name="Roodt D."/>
            <person name="Barker N."/>
            <person name="Li Z."/>
            <person name="Van de Peer Y."/>
            <person name="Mizrachi E."/>
        </authorList>
    </citation>
    <scope>NUCLEOTIDE SEQUENCE</scope>
    <source>
        <tissue evidence="11">Young leaves</tissue>
    </source>
</reference>
<dbReference type="PANTHER" id="PTHR10366:SF564">
    <property type="entry name" value="STEROL-4-ALPHA-CARBOXYLATE 3-DEHYDROGENASE, DECARBOXYLATING"/>
    <property type="match status" value="1"/>
</dbReference>
<protein>
    <recommendedName>
        <fullName evidence="6">Flavanone 4-reductase</fullName>
        <ecNumber evidence="5">1.1.1.219</ecNumber>
        <ecNumber evidence="4">1.1.1.234</ecNumber>
    </recommendedName>
</protein>
<dbReference type="OrthoDB" id="2735536at2759"/>
<keyword evidence="9" id="KW-0812">Transmembrane</keyword>
<feature type="transmembrane region" description="Helical" evidence="9">
    <location>
        <begin position="192"/>
        <end position="212"/>
    </location>
</feature>
<feature type="domain" description="NAD-dependent epimerase/dehydratase" evidence="10">
    <location>
        <begin position="11"/>
        <end position="196"/>
    </location>
</feature>
<evidence type="ECO:0000256" key="1">
    <source>
        <dbReference type="ARBA" id="ARBA00023002"/>
    </source>
</evidence>
<dbReference type="InterPro" id="IPR050425">
    <property type="entry name" value="NAD(P)_dehydrat-like"/>
</dbReference>
<comment type="catalytic activity">
    <reaction evidence="7">
        <text>(2S)-flavan-4-ol + NADP(+) = (2S)-flavanone + NADPH + H(+)</text>
        <dbReference type="Rhea" id="RHEA:11228"/>
        <dbReference type="ChEBI" id="CHEBI:15378"/>
        <dbReference type="ChEBI" id="CHEBI:15605"/>
        <dbReference type="ChEBI" id="CHEBI:15606"/>
        <dbReference type="ChEBI" id="CHEBI:57783"/>
        <dbReference type="ChEBI" id="CHEBI:58349"/>
        <dbReference type="EC" id="1.1.1.234"/>
    </reaction>
</comment>
<keyword evidence="2" id="KW-0284">Flavonoid biosynthesis</keyword>
<evidence type="ECO:0000256" key="7">
    <source>
        <dbReference type="ARBA" id="ARBA00048870"/>
    </source>
</evidence>
<dbReference type="GO" id="GO:0045552">
    <property type="term" value="F:dihydroflavanol 4-reductase activity"/>
    <property type="evidence" value="ECO:0007669"/>
    <property type="project" value="UniProtKB-EC"/>
</dbReference>
<dbReference type="EC" id="1.1.1.234" evidence="4"/>
<evidence type="ECO:0000256" key="3">
    <source>
        <dbReference type="ARBA" id="ARBA00023445"/>
    </source>
</evidence>
<evidence type="ECO:0000313" key="12">
    <source>
        <dbReference type="Proteomes" id="UP001141806"/>
    </source>
</evidence>
<dbReference type="GO" id="GO:0009813">
    <property type="term" value="P:flavonoid biosynthetic process"/>
    <property type="evidence" value="ECO:0007669"/>
    <property type="project" value="UniProtKB-KW"/>
</dbReference>
<gene>
    <name evidence="11" type="ORF">NE237_024168</name>
</gene>
<dbReference type="AlphaFoldDB" id="A0A9Q0HE58"/>
<evidence type="ECO:0000259" key="10">
    <source>
        <dbReference type="Pfam" id="PF01370"/>
    </source>
</evidence>